<gene>
    <name evidence="1" type="ORF">ACFQL7_01175</name>
</gene>
<dbReference type="InterPro" id="IPR043858">
    <property type="entry name" value="DUF5820"/>
</dbReference>
<evidence type="ECO:0000313" key="1">
    <source>
        <dbReference type="EMBL" id="MFC7188598.1"/>
    </source>
</evidence>
<dbReference type="GeneID" id="76198149"/>
<dbReference type="AlphaFoldDB" id="A0ABD5YGY9"/>
<accession>A0ABD5YGY9</accession>
<dbReference type="EMBL" id="JBHTAX010000001">
    <property type="protein sequence ID" value="MFC7188598.1"/>
    <property type="molecule type" value="Genomic_DNA"/>
</dbReference>
<dbReference type="Proteomes" id="UP001596417">
    <property type="component" value="Unassembled WGS sequence"/>
</dbReference>
<dbReference type="RefSeq" id="WP_264555362.1">
    <property type="nucleotide sequence ID" value="NZ_CP109979.1"/>
</dbReference>
<dbReference type="Pfam" id="PF19137">
    <property type="entry name" value="DUF5820"/>
    <property type="match status" value="1"/>
</dbReference>
<sequence>MHIDPPSGWRLWNEESERVILAYRPDVFDGGSFPAACLPTVYVTRGRRTRRPGNQRTETNTWFVTLFLEPDVEHDAERFDTRSEAIEGAIELADRFGAGEIDYRGLYQIPRPAYFDALDELTGIDDES</sequence>
<comment type="caution">
    <text evidence="1">The sequence shown here is derived from an EMBL/GenBank/DDBJ whole genome shotgun (WGS) entry which is preliminary data.</text>
</comment>
<evidence type="ECO:0000313" key="2">
    <source>
        <dbReference type="Proteomes" id="UP001596417"/>
    </source>
</evidence>
<keyword evidence="2" id="KW-1185">Reference proteome</keyword>
<protein>
    <submittedName>
        <fullName evidence="1">DUF5820 family protein</fullName>
    </submittedName>
</protein>
<organism evidence="1 2">
    <name type="scientific">Halocatena marina</name>
    <dbReference type="NCBI Taxonomy" id="2934937"/>
    <lineage>
        <taxon>Archaea</taxon>
        <taxon>Methanobacteriati</taxon>
        <taxon>Methanobacteriota</taxon>
        <taxon>Stenosarchaea group</taxon>
        <taxon>Halobacteria</taxon>
        <taxon>Halobacteriales</taxon>
        <taxon>Natronomonadaceae</taxon>
        <taxon>Halocatena</taxon>
    </lineage>
</organism>
<proteinExistence type="predicted"/>
<reference evidence="1 2" key="1">
    <citation type="journal article" date="2019" name="Int. J. Syst. Evol. Microbiol.">
        <title>The Global Catalogue of Microorganisms (GCM) 10K type strain sequencing project: providing services to taxonomists for standard genome sequencing and annotation.</title>
        <authorList>
            <consortium name="The Broad Institute Genomics Platform"/>
            <consortium name="The Broad Institute Genome Sequencing Center for Infectious Disease"/>
            <person name="Wu L."/>
            <person name="Ma J."/>
        </authorList>
    </citation>
    <scope>NUCLEOTIDE SEQUENCE [LARGE SCALE GENOMIC DNA]</scope>
    <source>
        <strain evidence="1 2">RDMS1</strain>
    </source>
</reference>
<name>A0ABD5YGY9_9EURY</name>